<accession>A0A1H0RQM5</accession>
<gene>
    <name evidence="7" type="primary">mltG</name>
    <name evidence="8" type="ORF">SAMN04489708_110188</name>
</gene>
<keyword evidence="6 7" id="KW-0961">Cell wall biogenesis/degradation</keyword>
<dbReference type="EC" id="4.2.2.29" evidence="7"/>
<feature type="site" description="Important for catalytic activity" evidence="7">
    <location>
        <position position="237"/>
    </location>
</feature>
<dbReference type="PANTHER" id="PTHR30518">
    <property type="entry name" value="ENDOLYTIC MUREIN TRANSGLYCOSYLASE"/>
    <property type="match status" value="1"/>
</dbReference>
<dbReference type="Pfam" id="PF02618">
    <property type="entry name" value="YceG"/>
    <property type="match status" value="1"/>
</dbReference>
<dbReference type="RefSeq" id="WP_092834412.1">
    <property type="nucleotide sequence ID" value="NZ_CP028290.1"/>
</dbReference>
<evidence type="ECO:0000313" key="8">
    <source>
        <dbReference type="EMBL" id="SDP31705.1"/>
    </source>
</evidence>
<dbReference type="CDD" id="cd08010">
    <property type="entry name" value="MltG_like"/>
    <property type="match status" value="1"/>
</dbReference>
<dbReference type="GO" id="GO:0008932">
    <property type="term" value="F:lytic endotransglycosylase activity"/>
    <property type="evidence" value="ECO:0007669"/>
    <property type="project" value="UniProtKB-UniRule"/>
</dbReference>
<dbReference type="Gene3D" id="3.30.1490.480">
    <property type="entry name" value="Endolytic murein transglycosylase"/>
    <property type="match status" value="1"/>
</dbReference>
<comment type="catalytic activity">
    <reaction evidence="7">
        <text>a peptidoglycan chain = a peptidoglycan chain with N-acetyl-1,6-anhydromuramyl-[peptide] at the reducing end + a peptidoglycan chain with N-acetylglucosamine at the non-reducing end.</text>
        <dbReference type="EC" id="4.2.2.29"/>
    </reaction>
</comment>
<evidence type="ECO:0000256" key="2">
    <source>
        <dbReference type="ARBA" id="ARBA00022692"/>
    </source>
</evidence>
<keyword evidence="9" id="KW-1185">Reference proteome</keyword>
<dbReference type="AlphaFoldDB" id="A0A1H0RQM5"/>
<evidence type="ECO:0000256" key="3">
    <source>
        <dbReference type="ARBA" id="ARBA00022989"/>
    </source>
</evidence>
<keyword evidence="4 7" id="KW-0472">Membrane</keyword>
<dbReference type="OrthoDB" id="9814591at2"/>
<evidence type="ECO:0000256" key="6">
    <source>
        <dbReference type="ARBA" id="ARBA00023316"/>
    </source>
</evidence>
<keyword evidence="5 7" id="KW-0456">Lyase</keyword>
<dbReference type="HAMAP" id="MF_02065">
    <property type="entry name" value="MltG"/>
    <property type="match status" value="1"/>
</dbReference>
<keyword evidence="1 7" id="KW-1003">Cell membrane</keyword>
<evidence type="ECO:0000313" key="9">
    <source>
        <dbReference type="Proteomes" id="UP000199317"/>
    </source>
</evidence>
<protein>
    <recommendedName>
        <fullName evidence="7">Endolytic murein transglycosylase</fullName>
        <ecNumber evidence="7">4.2.2.29</ecNumber>
    </recommendedName>
    <alternativeName>
        <fullName evidence="7">Peptidoglycan lytic transglycosylase</fullName>
    </alternativeName>
    <alternativeName>
        <fullName evidence="7">Peptidoglycan polymerization terminase</fullName>
    </alternativeName>
</protein>
<dbReference type="NCBIfam" id="TIGR00247">
    <property type="entry name" value="endolytic transglycosylase MltG"/>
    <property type="match status" value="1"/>
</dbReference>
<dbReference type="Gene3D" id="3.30.160.60">
    <property type="entry name" value="Classic Zinc Finger"/>
    <property type="match status" value="1"/>
</dbReference>
<reference evidence="9" key="1">
    <citation type="submission" date="2016-10" db="EMBL/GenBank/DDBJ databases">
        <authorList>
            <person name="Varghese N."/>
            <person name="Submissions S."/>
        </authorList>
    </citation>
    <scope>NUCLEOTIDE SEQUENCE [LARGE SCALE GENOMIC DNA]</scope>
    <source>
        <strain evidence="9">DSM 17101</strain>
    </source>
</reference>
<dbReference type="GO" id="GO:0071555">
    <property type="term" value="P:cell wall organization"/>
    <property type="evidence" value="ECO:0007669"/>
    <property type="project" value="UniProtKB-KW"/>
</dbReference>
<comment type="function">
    <text evidence="7">Functions as a peptidoglycan terminase that cleaves nascent peptidoglycan strands endolytically to terminate their elongation.</text>
</comment>
<keyword evidence="3 7" id="KW-1133">Transmembrane helix</keyword>
<proteinExistence type="inferred from homology"/>
<dbReference type="GO" id="GO:0005886">
    <property type="term" value="C:plasma membrane"/>
    <property type="evidence" value="ECO:0007669"/>
    <property type="project" value="UniProtKB-SubCell"/>
</dbReference>
<evidence type="ECO:0000256" key="4">
    <source>
        <dbReference type="ARBA" id="ARBA00023136"/>
    </source>
</evidence>
<evidence type="ECO:0000256" key="5">
    <source>
        <dbReference type="ARBA" id="ARBA00023239"/>
    </source>
</evidence>
<sequence>MNYHARLFPLSPFRFVRRFFLFIVLAAFAVAGLGMWWLHHPLPQRAAAGAATAGGSPGVLELEIEPGTTPRGVAAAAVEAGVDTDPRLLYAWFRLSGKDRLIKAGNYEIPPGTTPFGLLQKLVRGEEALRAVTLVEGWTFRQFRAALDRDETLRHDTQGLADAATMERLGRPGVLPEGRFFPDTYTFAKGTSDLAVMRRALRAMDRRLEAAWAQRSADLPLKSADEALILASIVEKETGRASDRGQIAGVFVNRLRAGMLLQTDPTVIYGMGEKFDGNLRRRDLLADTPWNTYTRAGLPPTPISMPGKASLIAAVQPERTQALYFVARGDGTSHFSPTLDEHNRAVNRYQRGQPASQGQ</sequence>
<keyword evidence="7" id="KW-0997">Cell inner membrane</keyword>
<evidence type="ECO:0000256" key="7">
    <source>
        <dbReference type="HAMAP-Rule" id="MF_02065"/>
    </source>
</evidence>
<comment type="subcellular location">
    <subcellularLocation>
        <location evidence="7">Cell inner membrane</location>
        <topology evidence="7">Single-pass membrane protein</topology>
    </subcellularLocation>
</comment>
<dbReference type="InterPro" id="IPR003770">
    <property type="entry name" value="MLTG-like"/>
</dbReference>
<dbReference type="EMBL" id="FNJL01000010">
    <property type="protein sequence ID" value="SDP31705.1"/>
    <property type="molecule type" value="Genomic_DNA"/>
</dbReference>
<evidence type="ECO:0000256" key="1">
    <source>
        <dbReference type="ARBA" id="ARBA00022475"/>
    </source>
</evidence>
<keyword evidence="2 7" id="KW-0812">Transmembrane</keyword>
<dbReference type="GO" id="GO:0009252">
    <property type="term" value="P:peptidoglycan biosynthetic process"/>
    <property type="evidence" value="ECO:0007669"/>
    <property type="project" value="UniProtKB-UniRule"/>
</dbReference>
<organism evidence="8 9">
    <name type="scientific">Paracidovorax cattleyae</name>
    <dbReference type="NCBI Taxonomy" id="80868"/>
    <lineage>
        <taxon>Bacteria</taxon>
        <taxon>Pseudomonadati</taxon>
        <taxon>Pseudomonadota</taxon>
        <taxon>Betaproteobacteria</taxon>
        <taxon>Burkholderiales</taxon>
        <taxon>Comamonadaceae</taxon>
        <taxon>Paracidovorax</taxon>
    </lineage>
</organism>
<comment type="similarity">
    <text evidence="7">Belongs to the transglycosylase MltG family.</text>
</comment>
<name>A0A1H0RQM5_9BURK</name>
<feature type="transmembrane region" description="Helical" evidence="7">
    <location>
        <begin position="20"/>
        <end position="38"/>
    </location>
</feature>
<dbReference type="Proteomes" id="UP000199317">
    <property type="component" value="Unassembled WGS sequence"/>
</dbReference>
<dbReference type="PANTHER" id="PTHR30518:SF2">
    <property type="entry name" value="ENDOLYTIC MUREIN TRANSGLYCOSYLASE"/>
    <property type="match status" value="1"/>
</dbReference>